<dbReference type="InterPro" id="IPR005825">
    <property type="entry name" value="Ribosomal_uL24_CS"/>
</dbReference>
<dbReference type="InterPro" id="IPR005824">
    <property type="entry name" value="KOW"/>
</dbReference>
<comment type="caution">
    <text evidence="3">The sequence shown here is derived from an EMBL/GenBank/DDBJ whole genome shotgun (WGS) entry which is preliminary data.</text>
</comment>
<dbReference type="GO" id="GO:0005840">
    <property type="term" value="C:ribosome"/>
    <property type="evidence" value="ECO:0007669"/>
    <property type="project" value="InterPro"/>
</dbReference>
<proteinExistence type="predicted"/>
<dbReference type="GO" id="GO:0003735">
    <property type="term" value="F:structural constituent of ribosome"/>
    <property type="evidence" value="ECO:0007669"/>
    <property type="project" value="InterPro"/>
</dbReference>
<dbReference type="Proteomes" id="UP001219525">
    <property type="component" value="Unassembled WGS sequence"/>
</dbReference>
<protein>
    <recommendedName>
        <fullName evidence="2">KOW domain-containing protein</fullName>
    </recommendedName>
</protein>
<keyword evidence="4" id="KW-1185">Reference proteome</keyword>
<gene>
    <name evidence="3" type="ORF">GGX14DRAFT_563715</name>
</gene>
<feature type="domain" description="KOW" evidence="2">
    <location>
        <begin position="426"/>
        <end position="453"/>
    </location>
</feature>
<evidence type="ECO:0000313" key="4">
    <source>
        <dbReference type="Proteomes" id="UP001219525"/>
    </source>
</evidence>
<feature type="domain" description="KOW" evidence="2">
    <location>
        <begin position="373"/>
        <end position="400"/>
    </location>
</feature>
<organism evidence="3 4">
    <name type="scientific">Mycena pura</name>
    <dbReference type="NCBI Taxonomy" id="153505"/>
    <lineage>
        <taxon>Eukaryota</taxon>
        <taxon>Fungi</taxon>
        <taxon>Dikarya</taxon>
        <taxon>Basidiomycota</taxon>
        <taxon>Agaricomycotina</taxon>
        <taxon>Agaricomycetes</taxon>
        <taxon>Agaricomycetidae</taxon>
        <taxon>Agaricales</taxon>
        <taxon>Marasmiineae</taxon>
        <taxon>Mycenaceae</taxon>
        <taxon>Mycena</taxon>
    </lineage>
</organism>
<evidence type="ECO:0000256" key="1">
    <source>
        <dbReference type="SAM" id="MobiDB-lite"/>
    </source>
</evidence>
<evidence type="ECO:0000313" key="3">
    <source>
        <dbReference type="EMBL" id="KAJ7213388.1"/>
    </source>
</evidence>
<evidence type="ECO:0000259" key="2">
    <source>
        <dbReference type="SMART" id="SM00739"/>
    </source>
</evidence>
<sequence>MSHPSSLCNPTPGIAPIAAPMPVRCQNYDTILRSVRDSGELPRKRRRVGIPPRLSHTARRYMDLEADDADGETDEDSDAELHDFVDDSPLAASPSHFHTPVLPRSQSPVDEAQEALDIAEAIRARDRRCLLEAAPPSVVQRLCMLAATPATRLRTREYVIASPPERRPGTWARFRFDLMNGDHFITLAGDLLVLLGQGVAFTVPRINYTAVPVPPALVSPRLCFPAELIQAHPYTRNEIKTEPARHCWSWRKRCFRESGLEVFRVDESEITVDGVEPTDMERRLFALSRDPLLCRPSLAPAACALQPGDRVVVRIPGNRYTGGRLQWITKGDDGVAMATVSPDDAAKAGDEEQEDLCVPLDHVRLHLLSTPRTLSRGDRVLVVAGPHAGTYGQITELSGLLEMSIAPSTDAHSNSITVEMRHARVCFRLGDVVEVTRGEDRGVLGLIVAMYHGGYVDIYPCRVPASRDALSDTSTHSLQFQKCRVRDIPLRKVQTLDIRLVPSETAAGEPARAATQPKQTVELQQQRDRLREAWEDDMRRMGCLLQNMEVWIVGKHQEKALYGTILDYRHQECQPGSDELHGQRLEDSIDEILADVELLIRVEGDGRHVTARTHEVVERITGLSVEHAALFKAQKILHLFALPEERSDSLLPAGSETDVAWGAASASKLPLVPVEPAAPDVGEETGLWLAHYQLIDKRVDVFAVTPQELEEINRRIPQLKKERKINGKTVEMSRRERTRAGYLVPLTEGVPPSKVPGWSLWCKFPPSSNAKMCVVTLRPCRQTDIDREHPVAKCISAVRGRVIIIGPDVKGSNARLGDYAETIPNEDGLPTKVVNVRFPKTRDYRGNIVQLTGRYHVVCLCRALNSTVVGAEARCHVTDFDANPL</sequence>
<dbReference type="PROSITE" id="PS01108">
    <property type="entry name" value="RIBOSOMAL_L24"/>
    <property type="match status" value="1"/>
</dbReference>
<reference evidence="3" key="1">
    <citation type="submission" date="2023-03" db="EMBL/GenBank/DDBJ databases">
        <title>Massive genome expansion in bonnet fungi (Mycena s.s.) driven by repeated elements and novel gene families across ecological guilds.</title>
        <authorList>
            <consortium name="Lawrence Berkeley National Laboratory"/>
            <person name="Harder C.B."/>
            <person name="Miyauchi S."/>
            <person name="Viragh M."/>
            <person name="Kuo A."/>
            <person name="Thoen E."/>
            <person name="Andreopoulos B."/>
            <person name="Lu D."/>
            <person name="Skrede I."/>
            <person name="Drula E."/>
            <person name="Henrissat B."/>
            <person name="Morin E."/>
            <person name="Kohler A."/>
            <person name="Barry K."/>
            <person name="LaButti K."/>
            <person name="Morin E."/>
            <person name="Salamov A."/>
            <person name="Lipzen A."/>
            <person name="Mereny Z."/>
            <person name="Hegedus B."/>
            <person name="Baldrian P."/>
            <person name="Stursova M."/>
            <person name="Weitz H."/>
            <person name="Taylor A."/>
            <person name="Grigoriev I.V."/>
            <person name="Nagy L.G."/>
            <person name="Martin F."/>
            <person name="Kauserud H."/>
        </authorList>
    </citation>
    <scope>NUCLEOTIDE SEQUENCE</scope>
    <source>
        <strain evidence="3">9144</strain>
    </source>
</reference>
<name>A0AAD6VLI1_9AGAR</name>
<feature type="region of interest" description="Disordered" evidence="1">
    <location>
        <begin position="86"/>
        <end position="108"/>
    </location>
</feature>
<dbReference type="SMART" id="SM00739">
    <property type="entry name" value="KOW"/>
    <property type="match status" value="2"/>
</dbReference>
<dbReference type="AlphaFoldDB" id="A0AAD6VLI1"/>
<accession>A0AAD6VLI1</accession>
<dbReference type="EMBL" id="JARJCW010000021">
    <property type="protein sequence ID" value="KAJ7213388.1"/>
    <property type="molecule type" value="Genomic_DNA"/>
</dbReference>
<dbReference type="GO" id="GO:0006412">
    <property type="term" value="P:translation"/>
    <property type="evidence" value="ECO:0007669"/>
    <property type="project" value="InterPro"/>
</dbReference>